<accession>A0A1I1Z7L1</accession>
<organism evidence="3 4">
    <name type="scientific">Actinopolyspora alba</name>
    <dbReference type="NCBI Taxonomy" id="673379"/>
    <lineage>
        <taxon>Bacteria</taxon>
        <taxon>Bacillati</taxon>
        <taxon>Actinomycetota</taxon>
        <taxon>Actinomycetes</taxon>
        <taxon>Actinopolysporales</taxon>
        <taxon>Actinopolysporaceae</taxon>
        <taxon>Actinopolyspora</taxon>
        <taxon>Actinopolyspora alba group</taxon>
    </lineage>
</organism>
<keyword evidence="4" id="KW-1185">Reference proteome</keyword>
<reference evidence="4" key="1">
    <citation type="submission" date="2016-10" db="EMBL/GenBank/DDBJ databases">
        <authorList>
            <person name="Varghese N."/>
            <person name="Submissions S."/>
        </authorList>
    </citation>
    <scope>NUCLEOTIDE SEQUENCE [LARGE SCALE GENOMIC DNA]</scope>
    <source>
        <strain evidence="4">DSM 45004</strain>
    </source>
</reference>
<proteinExistence type="predicted"/>
<dbReference type="AlphaFoldDB" id="A0A1I1Z7L1"/>
<dbReference type="EMBL" id="FOMZ01000010">
    <property type="protein sequence ID" value="SFE27278.1"/>
    <property type="molecule type" value="Genomic_DNA"/>
</dbReference>
<protein>
    <recommendedName>
        <fullName evidence="2">DUF397 domain-containing protein</fullName>
    </recommendedName>
</protein>
<dbReference type="RefSeq" id="WP_092928132.1">
    <property type="nucleotide sequence ID" value="NZ_FOMZ01000010.1"/>
</dbReference>
<evidence type="ECO:0000313" key="4">
    <source>
        <dbReference type="Proteomes" id="UP000198716"/>
    </source>
</evidence>
<sequence length="63" mass="7246">MTLRPRNWQKSSRSNQHSHCVEVARTHDGAAVRDTKNRAAGHFTTTHQQWAAFLNAVKTNRFD</sequence>
<evidence type="ECO:0000313" key="3">
    <source>
        <dbReference type="EMBL" id="SFE27278.1"/>
    </source>
</evidence>
<gene>
    <name evidence="3" type="ORF">SAMN04487819_11090</name>
</gene>
<evidence type="ECO:0000256" key="1">
    <source>
        <dbReference type="SAM" id="MobiDB-lite"/>
    </source>
</evidence>
<feature type="region of interest" description="Disordered" evidence="1">
    <location>
        <begin position="1"/>
        <end position="20"/>
    </location>
</feature>
<name>A0A1I1Z7L1_9ACTN</name>
<evidence type="ECO:0000259" key="2">
    <source>
        <dbReference type="Pfam" id="PF04149"/>
    </source>
</evidence>
<dbReference type="Pfam" id="PF04149">
    <property type="entry name" value="DUF397"/>
    <property type="match status" value="1"/>
</dbReference>
<dbReference type="InterPro" id="IPR007278">
    <property type="entry name" value="DUF397"/>
</dbReference>
<feature type="domain" description="DUF397" evidence="2">
    <location>
        <begin position="7"/>
        <end position="58"/>
    </location>
</feature>
<feature type="compositionally biased region" description="Polar residues" evidence="1">
    <location>
        <begin position="8"/>
        <end position="18"/>
    </location>
</feature>
<dbReference type="Proteomes" id="UP000198716">
    <property type="component" value="Unassembled WGS sequence"/>
</dbReference>